<evidence type="ECO:0000313" key="3">
    <source>
        <dbReference type="EMBL" id="NYJ77188.1"/>
    </source>
</evidence>
<gene>
    <name evidence="3" type="ORF">HNR09_000599</name>
</gene>
<evidence type="ECO:0000256" key="1">
    <source>
        <dbReference type="SAM" id="MobiDB-lite"/>
    </source>
</evidence>
<keyword evidence="2" id="KW-0732">Signal</keyword>
<proteinExistence type="predicted"/>
<protein>
    <recommendedName>
        <fullName evidence="5">Secreted protein</fullName>
    </recommendedName>
</protein>
<feature type="region of interest" description="Disordered" evidence="1">
    <location>
        <begin position="97"/>
        <end position="118"/>
    </location>
</feature>
<evidence type="ECO:0000313" key="4">
    <source>
        <dbReference type="Proteomes" id="UP000535437"/>
    </source>
</evidence>
<feature type="signal peptide" evidence="2">
    <location>
        <begin position="1"/>
        <end position="24"/>
    </location>
</feature>
<reference evidence="3 4" key="1">
    <citation type="submission" date="2020-07" db="EMBL/GenBank/DDBJ databases">
        <title>Sequencing the genomes of 1000 actinobacteria strains.</title>
        <authorList>
            <person name="Klenk H.-P."/>
        </authorList>
    </citation>
    <scope>NUCLEOTIDE SEQUENCE [LARGE SCALE GENOMIC DNA]</scope>
    <source>
        <strain evidence="3 4">DSM 15475</strain>
    </source>
</reference>
<evidence type="ECO:0008006" key="5">
    <source>
        <dbReference type="Google" id="ProtNLM"/>
    </source>
</evidence>
<organism evidence="3 4">
    <name type="scientific">Nesterenkonia xinjiangensis</name>
    <dbReference type="NCBI Taxonomy" id="225327"/>
    <lineage>
        <taxon>Bacteria</taxon>
        <taxon>Bacillati</taxon>
        <taxon>Actinomycetota</taxon>
        <taxon>Actinomycetes</taxon>
        <taxon>Micrococcales</taxon>
        <taxon>Micrococcaceae</taxon>
        <taxon>Nesterenkonia</taxon>
    </lineage>
</organism>
<sequence>MKYASAICAVLCLGATLIAPPAHASSSDGAALDEAGEQELTQFLNEHDVPQGDQEHLLQKLEEGEPWDSLSEGSDPVDVDTVTIGEVEQTVAYYEDGSVSSTTVDPPEEDAGETVNPLLGGSVSNCSISGKTATGCYASQDHGVIQKGSHFDSHDGRITRAYGTQHRFIGGALSNHRLDCMASNRVRYSSDVSVAFQGFPIGWTAWMEVSIINGQAVIKHN</sequence>
<dbReference type="EMBL" id="JACCFY010000001">
    <property type="protein sequence ID" value="NYJ77188.1"/>
    <property type="molecule type" value="Genomic_DNA"/>
</dbReference>
<name>A0A7Z0GLR5_9MICC</name>
<dbReference type="AlphaFoldDB" id="A0A7Z0GLR5"/>
<evidence type="ECO:0000256" key="2">
    <source>
        <dbReference type="SAM" id="SignalP"/>
    </source>
</evidence>
<feature type="chain" id="PRO_5030989434" description="Secreted protein" evidence="2">
    <location>
        <begin position="25"/>
        <end position="221"/>
    </location>
</feature>
<comment type="caution">
    <text evidence="3">The sequence shown here is derived from an EMBL/GenBank/DDBJ whole genome shotgun (WGS) entry which is preliminary data.</text>
</comment>
<accession>A0A7Z0GLR5</accession>
<keyword evidence="4" id="KW-1185">Reference proteome</keyword>
<dbReference type="Proteomes" id="UP000535437">
    <property type="component" value="Unassembled WGS sequence"/>
</dbReference>
<dbReference type="RefSeq" id="WP_179540705.1">
    <property type="nucleotide sequence ID" value="NZ_BAAALL010000004.1"/>
</dbReference>